<keyword evidence="3 9" id="KW-1133">Transmembrane helix</keyword>
<feature type="transmembrane region" description="Helical" evidence="9">
    <location>
        <begin position="152"/>
        <end position="172"/>
    </location>
</feature>
<dbReference type="AlphaFoldDB" id="A0AAV4AQD2"/>
<keyword evidence="7" id="KW-0807">Transducer</keyword>
<comment type="subcellular location">
    <subcellularLocation>
        <location evidence="1">Membrane</location>
        <topology evidence="1">Multi-pass membrane protein</topology>
    </subcellularLocation>
</comment>
<feature type="region of interest" description="Disordered" evidence="8">
    <location>
        <begin position="240"/>
        <end position="298"/>
    </location>
</feature>
<organism evidence="11 12">
    <name type="scientific">Plakobranchus ocellatus</name>
    <dbReference type="NCBI Taxonomy" id="259542"/>
    <lineage>
        <taxon>Eukaryota</taxon>
        <taxon>Metazoa</taxon>
        <taxon>Spiralia</taxon>
        <taxon>Lophotrochozoa</taxon>
        <taxon>Mollusca</taxon>
        <taxon>Gastropoda</taxon>
        <taxon>Heterobranchia</taxon>
        <taxon>Euthyneura</taxon>
        <taxon>Panpulmonata</taxon>
        <taxon>Sacoglossa</taxon>
        <taxon>Placobranchoidea</taxon>
        <taxon>Plakobranchidae</taxon>
        <taxon>Plakobranchus</taxon>
    </lineage>
</organism>
<dbReference type="PANTHER" id="PTHR24238:SF26">
    <property type="entry name" value="G-PROTEIN COUPLED RECEPTORS FAMILY 1 PROFILE DOMAIN-CONTAINING PROTEIN"/>
    <property type="match status" value="1"/>
</dbReference>
<evidence type="ECO:0000256" key="2">
    <source>
        <dbReference type="ARBA" id="ARBA00022692"/>
    </source>
</evidence>
<proteinExistence type="predicted"/>
<keyword evidence="5 9" id="KW-0472">Membrane</keyword>
<feature type="domain" description="G-protein coupled receptors family 1 profile" evidence="10">
    <location>
        <begin position="49"/>
        <end position="371"/>
    </location>
</feature>
<evidence type="ECO:0000313" key="12">
    <source>
        <dbReference type="Proteomes" id="UP000735302"/>
    </source>
</evidence>
<dbReference type="Gene3D" id="1.20.1070.10">
    <property type="entry name" value="Rhodopsin 7-helix transmembrane proteins"/>
    <property type="match status" value="1"/>
</dbReference>
<evidence type="ECO:0000256" key="1">
    <source>
        <dbReference type="ARBA" id="ARBA00004141"/>
    </source>
</evidence>
<feature type="compositionally biased region" description="Basic and acidic residues" evidence="8">
    <location>
        <begin position="277"/>
        <end position="296"/>
    </location>
</feature>
<evidence type="ECO:0000256" key="4">
    <source>
        <dbReference type="ARBA" id="ARBA00023040"/>
    </source>
</evidence>
<reference evidence="11 12" key="1">
    <citation type="journal article" date="2021" name="Elife">
        <title>Chloroplast acquisition without the gene transfer in kleptoplastic sea slugs, Plakobranchus ocellatus.</title>
        <authorList>
            <person name="Maeda T."/>
            <person name="Takahashi S."/>
            <person name="Yoshida T."/>
            <person name="Shimamura S."/>
            <person name="Takaki Y."/>
            <person name="Nagai Y."/>
            <person name="Toyoda A."/>
            <person name="Suzuki Y."/>
            <person name="Arimoto A."/>
            <person name="Ishii H."/>
            <person name="Satoh N."/>
            <person name="Nishiyama T."/>
            <person name="Hasebe M."/>
            <person name="Maruyama T."/>
            <person name="Minagawa J."/>
            <person name="Obokata J."/>
            <person name="Shigenobu S."/>
        </authorList>
    </citation>
    <scope>NUCLEOTIDE SEQUENCE [LARGE SCALE GENOMIC DNA]</scope>
</reference>
<feature type="compositionally biased region" description="Low complexity" evidence="8">
    <location>
        <begin position="240"/>
        <end position="251"/>
    </location>
</feature>
<evidence type="ECO:0000256" key="7">
    <source>
        <dbReference type="ARBA" id="ARBA00023224"/>
    </source>
</evidence>
<keyword evidence="4" id="KW-0297">G-protein coupled receptor</keyword>
<dbReference type="PROSITE" id="PS50262">
    <property type="entry name" value="G_PROTEIN_RECEP_F1_2"/>
    <property type="match status" value="1"/>
</dbReference>
<dbReference type="GO" id="GO:0008188">
    <property type="term" value="F:neuropeptide receptor activity"/>
    <property type="evidence" value="ECO:0007669"/>
    <property type="project" value="TreeGrafter"/>
</dbReference>
<evidence type="ECO:0000259" key="10">
    <source>
        <dbReference type="PROSITE" id="PS50262"/>
    </source>
</evidence>
<keyword evidence="6 11" id="KW-0675">Receptor</keyword>
<comment type="caution">
    <text evidence="11">The sequence shown here is derived from an EMBL/GenBank/DDBJ whole genome shotgun (WGS) entry which is preliminary data.</text>
</comment>
<accession>A0AAV4AQD2</accession>
<gene>
    <name evidence="11" type="ORF">PoB_003527800</name>
</gene>
<dbReference type="GO" id="GO:0005886">
    <property type="term" value="C:plasma membrane"/>
    <property type="evidence" value="ECO:0007669"/>
    <property type="project" value="TreeGrafter"/>
</dbReference>
<feature type="transmembrane region" description="Helical" evidence="9">
    <location>
        <begin position="108"/>
        <end position="131"/>
    </location>
</feature>
<evidence type="ECO:0000256" key="9">
    <source>
        <dbReference type="SAM" id="Phobius"/>
    </source>
</evidence>
<feature type="transmembrane region" description="Helical" evidence="9">
    <location>
        <begin position="306"/>
        <end position="328"/>
    </location>
</feature>
<evidence type="ECO:0000256" key="6">
    <source>
        <dbReference type="ARBA" id="ARBA00023170"/>
    </source>
</evidence>
<dbReference type="Proteomes" id="UP000735302">
    <property type="component" value="Unassembled WGS sequence"/>
</dbReference>
<keyword evidence="12" id="KW-1185">Reference proteome</keyword>
<dbReference type="PANTHER" id="PTHR24238">
    <property type="entry name" value="G-PROTEIN COUPLED RECEPTOR"/>
    <property type="match status" value="1"/>
</dbReference>
<keyword evidence="2 9" id="KW-0812">Transmembrane</keyword>
<feature type="transmembrane region" description="Helical" evidence="9">
    <location>
        <begin position="30"/>
        <end position="58"/>
    </location>
</feature>
<sequence>MSLTLNSSVHIYGAHGTFLELIVSYDLYPYLKTFFCILALIFSLPAICFNIINVVIFCKIGVTDSITLCFLYLALSDFGTMITLSIMTFFTLLVALEAPGTTDLPIHTFTVSVAHSMCLDIAAATTTYIALQRGLCVAWPFLTRHTFTRNRSLAVLLTITVLLLACELPRAVTFRYSQAADPASNSSQMLVIEYLDIYDEFNTLYLLFIRIILSFAQYIIMSVCAVAIAIGMRSSIKLKSSSSTSGSQSHSNRSKNNLEIAKNTKGIPTPAKQKQLQQKEKTSTHVKREAKEDNSKKNQQKGTKELLVIKQALTVVLLQVLCTTPGILVSVYSMVEPRFQLGAQYNNLFFLLYGVVDMSFAINAFSNFFIYLNFNSKFKDCFKSTVHCGKISLQTKNNRD</sequence>
<dbReference type="SUPFAM" id="SSF81321">
    <property type="entry name" value="Family A G protein-coupled receptor-like"/>
    <property type="match status" value="1"/>
</dbReference>
<dbReference type="EMBL" id="BLXT01003994">
    <property type="protein sequence ID" value="GFO08773.1"/>
    <property type="molecule type" value="Genomic_DNA"/>
</dbReference>
<protein>
    <submittedName>
        <fullName evidence="11">Chemosensory receptor c</fullName>
    </submittedName>
</protein>
<name>A0AAV4AQD2_9GAST</name>
<evidence type="ECO:0000256" key="5">
    <source>
        <dbReference type="ARBA" id="ARBA00023136"/>
    </source>
</evidence>
<evidence type="ECO:0000256" key="8">
    <source>
        <dbReference type="SAM" id="MobiDB-lite"/>
    </source>
</evidence>
<feature type="transmembrane region" description="Helical" evidence="9">
    <location>
        <begin position="204"/>
        <end position="230"/>
    </location>
</feature>
<feature type="transmembrane region" description="Helical" evidence="9">
    <location>
        <begin position="348"/>
        <end position="374"/>
    </location>
</feature>
<dbReference type="InterPro" id="IPR017452">
    <property type="entry name" value="GPCR_Rhodpsn_7TM"/>
</dbReference>
<evidence type="ECO:0000313" key="11">
    <source>
        <dbReference type="EMBL" id="GFO08773.1"/>
    </source>
</evidence>
<evidence type="ECO:0000256" key="3">
    <source>
        <dbReference type="ARBA" id="ARBA00022989"/>
    </source>
</evidence>
<feature type="transmembrane region" description="Helical" evidence="9">
    <location>
        <begin position="70"/>
        <end position="96"/>
    </location>
</feature>